<name>A0ABR2ZF33_9AGAR</name>
<evidence type="ECO:0000313" key="3">
    <source>
        <dbReference type="Proteomes" id="UP001437256"/>
    </source>
</evidence>
<feature type="compositionally biased region" description="Polar residues" evidence="1">
    <location>
        <begin position="1"/>
        <end position="10"/>
    </location>
</feature>
<dbReference type="EMBL" id="JBBXMP010000189">
    <property type="protein sequence ID" value="KAL0060161.1"/>
    <property type="molecule type" value="Genomic_DNA"/>
</dbReference>
<keyword evidence="3" id="KW-1185">Reference proteome</keyword>
<gene>
    <name evidence="2" type="ORF">AAF712_013055</name>
</gene>
<comment type="caution">
    <text evidence="2">The sequence shown here is derived from an EMBL/GenBank/DDBJ whole genome shotgun (WGS) entry which is preliminary data.</text>
</comment>
<accession>A0ABR2ZF33</accession>
<evidence type="ECO:0000313" key="2">
    <source>
        <dbReference type="EMBL" id="KAL0060161.1"/>
    </source>
</evidence>
<feature type="compositionally biased region" description="Basic and acidic residues" evidence="1">
    <location>
        <begin position="22"/>
        <end position="51"/>
    </location>
</feature>
<reference evidence="2 3" key="1">
    <citation type="submission" date="2024-05" db="EMBL/GenBank/DDBJ databases">
        <title>A draft genome resource for the thread blight pathogen Marasmius tenuissimus strain MS-2.</title>
        <authorList>
            <person name="Yulfo-Soto G.E."/>
            <person name="Baruah I.K."/>
            <person name="Amoako-Attah I."/>
            <person name="Bukari Y."/>
            <person name="Meinhardt L.W."/>
            <person name="Bailey B.A."/>
            <person name="Cohen S.P."/>
        </authorList>
    </citation>
    <scope>NUCLEOTIDE SEQUENCE [LARGE SCALE GENOMIC DNA]</scope>
    <source>
        <strain evidence="2 3">MS-2</strain>
    </source>
</reference>
<evidence type="ECO:0000256" key="1">
    <source>
        <dbReference type="SAM" id="MobiDB-lite"/>
    </source>
</evidence>
<feature type="region of interest" description="Disordered" evidence="1">
    <location>
        <begin position="85"/>
        <end position="146"/>
    </location>
</feature>
<proteinExistence type="predicted"/>
<sequence length="162" mass="18519">MKEETTSNIALLQLPGYKRKRSENVDNDPRSTKRTYRESSLKAELETKEKFLGPGGYFDSQTTDSQYFDFPDSQRTGVVLMYEEESQPHYSNKDDDWYYNRSHEPDPPGESFTEEDEIRVDPNRHIKSEPDTNPLSPPTKPTTATAKAVDRALLTAVNQNGP</sequence>
<protein>
    <submittedName>
        <fullName evidence="2">Uncharacterized protein</fullName>
    </submittedName>
</protein>
<organism evidence="2 3">
    <name type="scientific">Marasmius tenuissimus</name>
    <dbReference type="NCBI Taxonomy" id="585030"/>
    <lineage>
        <taxon>Eukaryota</taxon>
        <taxon>Fungi</taxon>
        <taxon>Dikarya</taxon>
        <taxon>Basidiomycota</taxon>
        <taxon>Agaricomycotina</taxon>
        <taxon>Agaricomycetes</taxon>
        <taxon>Agaricomycetidae</taxon>
        <taxon>Agaricales</taxon>
        <taxon>Marasmiineae</taxon>
        <taxon>Marasmiaceae</taxon>
        <taxon>Marasmius</taxon>
    </lineage>
</organism>
<dbReference type="Proteomes" id="UP001437256">
    <property type="component" value="Unassembled WGS sequence"/>
</dbReference>
<feature type="region of interest" description="Disordered" evidence="1">
    <location>
        <begin position="1"/>
        <end position="71"/>
    </location>
</feature>
<feature type="compositionally biased region" description="Basic and acidic residues" evidence="1">
    <location>
        <begin position="119"/>
        <end position="130"/>
    </location>
</feature>
<feature type="compositionally biased region" description="Basic and acidic residues" evidence="1">
    <location>
        <begin position="91"/>
        <end position="106"/>
    </location>
</feature>